<protein>
    <recommendedName>
        <fullName evidence="3">Tryptophan synthase subunit beta like protein</fullName>
    </recommendedName>
</protein>
<dbReference type="KEGG" id="emp:EZMO1_0087"/>
<dbReference type="EMBL" id="CP013251">
    <property type="protein sequence ID" value="AMO54359.1"/>
    <property type="molecule type" value="Genomic_DNA"/>
</dbReference>
<proteinExistence type="predicted"/>
<dbReference type="Proteomes" id="UP000071065">
    <property type="component" value="Chromosome"/>
</dbReference>
<accession>A0A142B6I3</accession>
<dbReference type="PATRIC" id="fig|570277.3.peg.90"/>
<organism evidence="1 2">
    <name type="scientific">Endozoicomonas montiporae CL-33</name>
    <dbReference type="NCBI Taxonomy" id="570277"/>
    <lineage>
        <taxon>Bacteria</taxon>
        <taxon>Pseudomonadati</taxon>
        <taxon>Pseudomonadota</taxon>
        <taxon>Gammaproteobacteria</taxon>
        <taxon>Oceanospirillales</taxon>
        <taxon>Endozoicomonadaceae</taxon>
        <taxon>Endozoicomonas</taxon>
    </lineage>
</organism>
<gene>
    <name evidence="1" type="ORF">EZMO1_0087</name>
</gene>
<name>A0A142B6I3_9GAMM</name>
<dbReference type="AlphaFoldDB" id="A0A142B6I3"/>
<sequence length="114" mass="13180">MLYALKDDKGMITAVSEKQLSDDWKSVDLEDESVMVFLQCNPTIGDKVMQAADADFIRVLEDVIDLLIDKSVIQFTELPDPVQNKLLNRRRYREELRNNDDRNNLISGEDESIF</sequence>
<dbReference type="STRING" id="570277.EZMO1_0087"/>
<evidence type="ECO:0008006" key="3">
    <source>
        <dbReference type="Google" id="ProtNLM"/>
    </source>
</evidence>
<reference evidence="1 2" key="1">
    <citation type="journal article" date="2016" name="Front. Microbiol.">
        <title>Genomic Insight into the Host-Endosymbiont Relationship of Endozoicomonas montiporae CL-33(T) with its Coral Host.</title>
        <authorList>
            <person name="Ding J.-Y."/>
            <person name="Shiu J.-H."/>
            <person name="Chen W.-M."/>
            <person name="Chiang Y.-R."/>
            <person name="Tang S.-L."/>
        </authorList>
    </citation>
    <scope>NUCLEOTIDE SEQUENCE [LARGE SCALE GENOMIC DNA]</scope>
    <source>
        <strain evidence="1 2">CL-33</strain>
    </source>
</reference>
<evidence type="ECO:0000313" key="2">
    <source>
        <dbReference type="Proteomes" id="UP000071065"/>
    </source>
</evidence>
<evidence type="ECO:0000313" key="1">
    <source>
        <dbReference type="EMBL" id="AMO54359.1"/>
    </source>
</evidence>